<feature type="domain" description="Cation/H+ exchanger transmembrane" evidence="11">
    <location>
        <begin position="10"/>
        <end position="376"/>
    </location>
</feature>
<keyword evidence="2" id="KW-0813">Transport</keyword>
<dbReference type="InterPro" id="IPR038770">
    <property type="entry name" value="Na+/solute_symporter_sf"/>
</dbReference>
<feature type="transmembrane region" description="Helical" evidence="10">
    <location>
        <begin position="175"/>
        <end position="196"/>
    </location>
</feature>
<keyword evidence="7" id="KW-0406">Ion transport</keyword>
<evidence type="ECO:0000256" key="8">
    <source>
        <dbReference type="ARBA" id="ARBA00023136"/>
    </source>
</evidence>
<sequence>MDPILAIILILVVAKGLGEIVERVGYPPMIGEIVAGILLGPSILNLVILDPTLEAFAAAGVIALLFISGAEMNPKAFARARDVSVLTGAAGVAVPLFSGIGVGYLLGLNLLEAIFLGIILSITSIGVAVRTLIDLKKLNTLVGSTIVGAAVIDDILGIVLLGLLSSIALGEAAGMAALALPIALSAFFLLFAFTVGKRLVTWAFLRSRRMRTHEMPYTAAIIIAFAAAYATEAIGLHYAIGAFIAGLMLGDQIRKDQGLFDGLVDFAFGFFVTFFFVSIGLLVRIEPETILSPLLVPLIAVALAGKTAGGFLGSLPYLKDRMQALIVGFGLTSRGELALVVAQTSLAAGIISVGLFSVVTLMVIATVFLAPILVKWGFSRMEATRSLTPAETE</sequence>
<evidence type="ECO:0000313" key="12">
    <source>
        <dbReference type="EMBL" id="KUG19617.1"/>
    </source>
</evidence>
<dbReference type="AlphaFoldDB" id="A0A0W8FFP7"/>
<evidence type="ECO:0000256" key="4">
    <source>
        <dbReference type="ARBA" id="ARBA00022692"/>
    </source>
</evidence>
<dbReference type="InterPro" id="IPR006153">
    <property type="entry name" value="Cation/H_exchanger_TM"/>
</dbReference>
<feature type="transmembrane region" description="Helical" evidence="10">
    <location>
        <begin position="295"/>
        <end position="317"/>
    </location>
</feature>
<feature type="transmembrane region" description="Helical" evidence="10">
    <location>
        <begin position="145"/>
        <end position="169"/>
    </location>
</feature>
<evidence type="ECO:0000256" key="5">
    <source>
        <dbReference type="ARBA" id="ARBA00022989"/>
    </source>
</evidence>
<dbReference type="GO" id="GO:0006814">
    <property type="term" value="P:sodium ion transport"/>
    <property type="evidence" value="ECO:0007669"/>
    <property type="project" value="UniProtKB-KW"/>
</dbReference>
<dbReference type="PANTHER" id="PTHR43562:SF3">
    <property type="entry name" value="SODIUM ION_PROTON EXCHANGER (EUROFUNG)"/>
    <property type="match status" value="1"/>
</dbReference>
<evidence type="ECO:0000256" key="7">
    <source>
        <dbReference type="ARBA" id="ARBA00023065"/>
    </source>
</evidence>
<keyword evidence="9" id="KW-0739">Sodium transport</keyword>
<reference evidence="12" key="1">
    <citation type="journal article" date="2015" name="Proc. Natl. Acad. Sci. U.S.A.">
        <title>Networks of energetic and metabolic interactions define dynamics in microbial communities.</title>
        <authorList>
            <person name="Embree M."/>
            <person name="Liu J.K."/>
            <person name="Al-Bassam M.M."/>
            <person name="Zengler K."/>
        </authorList>
    </citation>
    <scope>NUCLEOTIDE SEQUENCE</scope>
</reference>
<dbReference type="PANTHER" id="PTHR43562">
    <property type="entry name" value="NAPA-TYPE SODIUM/HYDROGEN ANTIPORTER"/>
    <property type="match status" value="1"/>
</dbReference>
<protein>
    <submittedName>
        <fullName evidence="12">Na+/h+ antiporter</fullName>
    </submittedName>
</protein>
<evidence type="ECO:0000256" key="10">
    <source>
        <dbReference type="SAM" id="Phobius"/>
    </source>
</evidence>
<feature type="transmembrane region" description="Helical" evidence="10">
    <location>
        <begin position="113"/>
        <end position="133"/>
    </location>
</feature>
<evidence type="ECO:0000256" key="6">
    <source>
        <dbReference type="ARBA" id="ARBA00023053"/>
    </source>
</evidence>
<evidence type="ECO:0000256" key="3">
    <source>
        <dbReference type="ARBA" id="ARBA00022449"/>
    </source>
</evidence>
<keyword evidence="4 10" id="KW-0812">Transmembrane</keyword>
<evidence type="ECO:0000259" key="11">
    <source>
        <dbReference type="Pfam" id="PF00999"/>
    </source>
</evidence>
<proteinExistence type="predicted"/>
<keyword evidence="6" id="KW-0915">Sodium</keyword>
<name>A0A0W8FFP7_9ZZZZ</name>
<keyword evidence="8 10" id="KW-0472">Membrane</keyword>
<feature type="transmembrane region" description="Helical" evidence="10">
    <location>
        <begin position="217"/>
        <end position="250"/>
    </location>
</feature>
<keyword evidence="5 10" id="KW-1133">Transmembrane helix</keyword>
<dbReference type="GO" id="GO:0015297">
    <property type="term" value="F:antiporter activity"/>
    <property type="evidence" value="ECO:0007669"/>
    <property type="project" value="UniProtKB-KW"/>
</dbReference>
<dbReference type="GO" id="GO:0016020">
    <property type="term" value="C:membrane"/>
    <property type="evidence" value="ECO:0007669"/>
    <property type="project" value="UniProtKB-SubCell"/>
</dbReference>
<feature type="transmembrane region" description="Helical" evidence="10">
    <location>
        <begin position="337"/>
        <end position="370"/>
    </location>
</feature>
<dbReference type="Pfam" id="PF00999">
    <property type="entry name" value="Na_H_Exchanger"/>
    <property type="match status" value="1"/>
</dbReference>
<dbReference type="GO" id="GO:1902600">
    <property type="term" value="P:proton transmembrane transport"/>
    <property type="evidence" value="ECO:0007669"/>
    <property type="project" value="InterPro"/>
</dbReference>
<feature type="transmembrane region" description="Helical" evidence="10">
    <location>
        <begin position="88"/>
        <end position="107"/>
    </location>
</feature>
<comment type="caution">
    <text evidence="12">The sequence shown here is derived from an EMBL/GenBank/DDBJ whole genome shotgun (WGS) entry which is preliminary data.</text>
</comment>
<feature type="transmembrane region" description="Helical" evidence="10">
    <location>
        <begin position="42"/>
        <end position="67"/>
    </location>
</feature>
<evidence type="ECO:0000256" key="1">
    <source>
        <dbReference type="ARBA" id="ARBA00004141"/>
    </source>
</evidence>
<comment type="subcellular location">
    <subcellularLocation>
        <location evidence="1">Membrane</location>
        <topology evidence="1">Multi-pass membrane protein</topology>
    </subcellularLocation>
</comment>
<evidence type="ECO:0000256" key="2">
    <source>
        <dbReference type="ARBA" id="ARBA00022448"/>
    </source>
</evidence>
<organism evidence="12">
    <name type="scientific">hydrocarbon metagenome</name>
    <dbReference type="NCBI Taxonomy" id="938273"/>
    <lineage>
        <taxon>unclassified sequences</taxon>
        <taxon>metagenomes</taxon>
        <taxon>ecological metagenomes</taxon>
    </lineage>
</organism>
<keyword evidence="3" id="KW-0050">Antiport</keyword>
<gene>
    <name evidence="12" type="ORF">ASZ90_010660</name>
</gene>
<accession>A0A0W8FFP7</accession>
<dbReference type="Gene3D" id="1.20.1530.20">
    <property type="match status" value="1"/>
</dbReference>
<feature type="transmembrane region" description="Helical" evidence="10">
    <location>
        <begin position="262"/>
        <end position="283"/>
    </location>
</feature>
<evidence type="ECO:0000256" key="9">
    <source>
        <dbReference type="ARBA" id="ARBA00023201"/>
    </source>
</evidence>
<dbReference type="EMBL" id="LNQE01001272">
    <property type="protein sequence ID" value="KUG19617.1"/>
    <property type="molecule type" value="Genomic_DNA"/>
</dbReference>